<evidence type="ECO:0000313" key="5">
    <source>
        <dbReference type="EMBL" id="KIM76103.1"/>
    </source>
</evidence>
<dbReference type="Pfam" id="PF00501">
    <property type="entry name" value="AMP-binding"/>
    <property type="match status" value="1"/>
</dbReference>
<evidence type="ECO:0000256" key="3">
    <source>
        <dbReference type="SAM" id="MobiDB-lite"/>
    </source>
</evidence>
<evidence type="ECO:0000259" key="4">
    <source>
        <dbReference type="SMART" id="SM00823"/>
    </source>
</evidence>
<dbReference type="GO" id="GO:0031177">
    <property type="term" value="F:phosphopantetheine binding"/>
    <property type="evidence" value="ECO:0007669"/>
    <property type="project" value="InterPro"/>
</dbReference>
<name>A0A0C3AQD8_PILCF</name>
<dbReference type="InterPro" id="IPR000873">
    <property type="entry name" value="AMP-dep_synth/lig_dom"/>
</dbReference>
<dbReference type="InterPro" id="IPR013120">
    <property type="entry name" value="FAR_NAD-bd"/>
</dbReference>
<dbReference type="SUPFAM" id="SSF47336">
    <property type="entry name" value="ACP-like"/>
    <property type="match status" value="1"/>
</dbReference>
<dbReference type="SMART" id="SM00823">
    <property type="entry name" value="PKS_PP"/>
    <property type="match status" value="1"/>
</dbReference>
<reference evidence="6" key="2">
    <citation type="submission" date="2015-01" db="EMBL/GenBank/DDBJ databases">
        <title>Evolutionary Origins and Diversification of the Mycorrhizal Mutualists.</title>
        <authorList>
            <consortium name="DOE Joint Genome Institute"/>
            <consortium name="Mycorrhizal Genomics Consortium"/>
            <person name="Kohler A."/>
            <person name="Kuo A."/>
            <person name="Nagy L.G."/>
            <person name="Floudas D."/>
            <person name="Copeland A."/>
            <person name="Barry K.W."/>
            <person name="Cichocki N."/>
            <person name="Veneault-Fourrey C."/>
            <person name="LaButti K."/>
            <person name="Lindquist E.A."/>
            <person name="Lipzen A."/>
            <person name="Lundell T."/>
            <person name="Morin E."/>
            <person name="Murat C."/>
            <person name="Riley R."/>
            <person name="Ohm R."/>
            <person name="Sun H."/>
            <person name="Tunlid A."/>
            <person name="Henrissat B."/>
            <person name="Grigoriev I.V."/>
            <person name="Hibbett D.S."/>
            <person name="Martin F."/>
        </authorList>
    </citation>
    <scope>NUCLEOTIDE SEQUENCE [LARGE SCALE GENOMIC DNA]</scope>
    <source>
        <strain evidence="6">F 1598</strain>
    </source>
</reference>
<dbReference type="Gene3D" id="1.10.1200.10">
    <property type="entry name" value="ACP-like"/>
    <property type="match status" value="1"/>
</dbReference>
<feature type="region of interest" description="Disordered" evidence="3">
    <location>
        <begin position="1025"/>
        <end position="1046"/>
    </location>
</feature>
<dbReference type="InParanoid" id="A0A0C3AQD8"/>
<dbReference type="Proteomes" id="UP000054166">
    <property type="component" value="Unassembled WGS sequence"/>
</dbReference>
<dbReference type="InterPro" id="IPR020845">
    <property type="entry name" value="AMP-binding_CS"/>
</dbReference>
<dbReference type="InterPro" id="IPR020806">
    <property type="entry name" value="PKS_PP-bd"/>
</dbReference>
<dbReference type="EMBL" id="KN833038">
    <property type="protein sequence ID" value="KIM76103.1"/>
    <property type="molecule type" value="Genomic_DNA"/>
</dbReference>
<accession>A0A0C3AQD8</accession>
<organism evidence="5 6">
    <name type="scientific">Piloderma croceum (strain F 1598)</name>
    <dbReference type="NCBI Taxonomy" id="765440"/>
    <lineage>
        <taxon>Eukaryota</taxon>
        <taxon>Fungi</taxon>
        <taxon>Dikarya</taxon>
        <taxon>Basidiomycota</taxon>
        <taxon>Agaricomycotina</taxon>
        <taxon>Agaricomycetes</taxon>
        <taxon>Agaricomycetidae</taxon>
        <taxon>Atheliales</taxon>
        <taxon>Atheliaceae</taxon>
        <taxon>Piloderma</taxon>
    </lineage>
</organism>
<protein>
    <recommendedName>
        <fullName evidence="4">Polyketide synthase-like phosphopantetheine-binding domain-containing protein</fullName>
    </recommendedName>
</protein>
<dbReference type="InterPro" id="IPR036736">
    <property type="entry name" value="ACP-like_sf"/>
</dbReference>
<dbReference type="PANTHER" id="PTHR43439:SF2">
    <property type="entry name" value="ENZYME, PUTATIVE (JCVI)-RELATED"/>
    <property type="match status" value="1"/>
</dbReference>
<dbReference type="Pfam" id="PF23562">
    <property type="entry name" value="AMP-binding_C_3"/>
    <property type="match status" value="1"/>
</dbReference>
<sequence length="1046" mass="113817">MITQLLPVYPPLDGTVLLSDLPDFNLQHNPTLPAFVYSPTPNSITEISFLEFARACHRVAHAVRPNRAGPEGEIAALIANTDTILYQALVAGMVRAGVTPFPISPRNSPEAVVSMLLKISCHRVLTTRASLSLLLAGITSLTPTDFPFSIEEIPTLAQCYPYLGRETYSDIFVPYPALETPQGMDNVILYLHSSGSTGFPKPIPQTNTTVLHWYSLECVTDFRSPTLRTAVMHLPSFHTLGIIYQLYTPLASVASISVYPPTSFMDHTKAPVLPTSDNIVEHSKNTQANAAIVVPTFIEIWSSQSENVDWLKTLQFIAFAGGPLASKVGDKLAHAGINIRPIYGGTEFGGTTTVIGDITEQKERRLEDWSWIRFSDRVNVSWVPQKDGNFECQLLVGNPHLNLASGRAAHGLSIRARRHTSIGRADDVLILASGENVVPAPMEDIIMSSPLVGGVLVFGRGRNQVGVLLEPRPGVQVDDLVEFRNRIWPVIEEANKTSPRFSRIFKEMILVTKSEKPMLRAAKGTVTRKATLNIYEKEIDALYETVEASTEAANNVEPPKSWSEDDLEGWLVSPTADIHSGEKVDVQADLFERGFDSLSATFLRNRIIGALRSSSDANAQKAALGVTQDLVFSFPTITQLATHIAVLVLRGNAVSVAGVTSAKEVINNMIDKYSVGLGDLVVSDVQSAAGAVILLTGSTGGLGSHLLELLLSNADVRKVYAYNRSSKTSATIFDRQKDAFVDRGLDSALLCSEKLVFVEGNSALPKLGLQDSLFEEIRTSMTVIIHNAWRIDFNLSLASFEPNIRSTRNLIDLALASPHASTLRFLFTSSIASAQAWDHSKGAFPEDVQADPGVAVGGGYGEGKYVAERLLGKSGLQASSFRIGQICGGLPNGAWSTTEWVPSLVKSSLKLGALPDAQGLVSWLPMHAVSKAILDVAFSDEQPPIALNIVHPRPVEWSIVMRDVREGLLAAQVSSETLPLVPFAEWFEQLEKRAKVADVHVISSIPAIKLLSFFRMMSSADATIRKSGRSDVEGVSQHSPRRSRKQ</sequence>
<keyword evidence="1" id="KW-0596">Phosphopantetheine</keyword>
<dbReference type="PANTHER" id="PTHR43439">
    <property type="entry name" value="PHENYLACETATE-COENZYME A LIGASE"/>
    <property type="match status" value="1"/>
</dbReference>
<dbReference type="PROSITE" id="PS00455">
    <property type="entry name" value="AMP_BINDING"/>
    <property type="match status" value="1"/>
</dbReference>
<gene>
    <name evidence="5" type="ORF">PILCRDRAFT_91745</name>
</gene>
<dbReference type="Gene3D" id="3.40.50.720">
    <property type="entry name" value="NAD(P)-binding Rossmann-like Domain"/>
    <property type="match status" value="1"/>
</dbReference>
<dbReference type="Gene3D" id="3.40.50.12780">
    <property type="entry name" value="N-terminal domain of ligase-like"/>
    <property type="match status" value="1"/>
</dbReference>
<keyword evidence="6" id="KW-1185">Reference proteome</keyword>
<feature type="domain" description="Polyketide synthase-like phosphopantetheine-binding" evidence="4">
    <location>
        <begin position="565"/>
        <end position="648"/>
    </location>
</feature>
<evidence type="ECO:0000256" key="1">
    <source>
        <dbReference type="ARBA" id="ARBA00022450"/>
    </source>
</evidence>
<dbReference type="AlphaFoldDB" id="A0A0C3AQD8"/>
<proteinExistence type="predicted"/>
<dbReference type="OrthoDB" id="429813at2759"/>
<dbReference type="SUPFAM" id="SSF56801">
    <property type="entry name" value="Acetyl-CoA synthetase-like"/>
    <property type="match status" value="1"/>
</dbReference>
<dbReference type="HOGENOM" id="CLU_002220_1_0_1"/>
<dbReference type="STRING" id="765440.A0A0C3AQD8"/>
<reference evidence="5 6" key="1">
    <citation type="submission" date="2014-04" db="EMBL/GenBank/DDBJ databases">
        <authorList>
            <consortium name="DOE Joint Genome Institute"/>
            <person name="Kuo A."/>
            <person name="Tarkka M."/>
            <person name="Buscot F."/>
            <person name="Kohler A."/>
            <person name="Nagy L.G."/>
            <person name="Floudas D."/>
            <person name="Copeland A."/>
            <person name="Barry K.W."/>
            <person name="Cichocki N."/>
            <person name="Veneault-Fourrey C."/>
            <person name="LaButti K."/>
            <person name="Lindquist E.A."/>
            <person name="Lipzen A."/>
            <person name="Lundell T."/>
            <person name="Morin E."/>
            <person name="Murat C."/>
            <person name="Sun H."/>
            <person name="Tunlid A."/>
            <person name="Henrissat B."/>
            <person name="Grigoriev I.V."/>
            <person name="Hibbett D.S."/>
            <person name="Martin F."/>
            <person name="Nordberg H.P."/>
            <person name="Cantor M.N."/>
            <person name="Hua S.X."/>
        </authorList>
    </citation>
    <scope>NUCLEOTIDE SEQUENCE [LARGE SCALE GENOMIC DNA]</scope>
    <source>
        <strain evidence="5 6">F 1598</strain>
    </source>
</reference>
<evidence type="ECO:0000256" key="2">
    <source>
        <dbReference type="ARBA" id="ARBA00022553"/>
    </source>
</evidence>
<dbReference type="SUPFAM" id="SSF51735">
    <property type="entry name" value="NAD(P)-binding Rossmann-fold domains"/>
    <property type="match status" value="1"/>
</dbReference>
<evidence type="ECO:0000313" key="6">
    <source>
        <dbReference type="Proteomes" id="UP000054166"/>
    </source>
</evidence>
<dbReference type="InterPro" id="IPR042099">
    <property type="entry name" value="ANL_N_sf"/>
</dbReference>
<dbReference type="InterPro" id="IPR036291">
    <property type="entry name" value="NAD(P)-bd_dom_sf"/>
</dbReference>
<dbReference type="Pfam" id="PF07993">
    <property type="entry name" value="NAD_binding_4"/>
    <property type="match status" value="1"/>
</dbReference>
<keyword evidence="2" id="KW-0597">Phosphoprotein</keyword>
<dbReference type="InterPro" id="IPR051414">
    <property type="entry name" value="Adenylate-forming_Reductase"/>
</dbReference>